<evidence type="ECO:0000259" key="2">
    <source>
        <dbReference type="PROSITE" id="PS50112"/>
    </source>
</evidence>
<dbReference type="InterPro" id="IPR000014">
    <property type="entry name" value="PAS"/>
</dbReference>
<feature type="non-terminal residue" evidence="3">
    <location>
        <position position="1"/>
    </location>
</feature>
<dbReference type="Pfam" id="PF13426">
    <property type="entry name" value="PAS_9"/>
    <property type="match status" value="1"/>
</dbReference>
<feature type="non-terminal residue" evidence="3">
    <location>
        <position position="139"/>
    </location>
</feature>
<sequence length="139" mass="15471">MDGTIAKINATLLGWLGLSRDQVVGRMRFGDLLTVGGKLYHETHFAPLLRMQGHLGGIALEMRTATGSRLPVLVTSTVKRTDGGEPLLIRTTVFDATDRRAYEEELLRARRAADEARRQAEAERERLHEALAVLQHSLL</sequence>
<evidence type="ECO:0000256" key="1">
    <source>
        <dbReference type="SAM" id="Coils"/>
    </source>
</evidence>
<comment type="caution">
    <text evidence="3">The sequence shown here is derived from an EMBL/GenBank/DDBJ whole genome shotgun (WGS) entry which is preliminary data.</text>
</comment>
<dbReference type="Gene3D" id="3.30.450.20">
    <property type="entry name" value="PAS domain"/>
    <property type="match status" value="1"/>
</dbReference>
<name>A0A941ISH1_9ACTN</name>
<accession>A0A941ISH1</accession>
<keyword evidence="1" id="KW-0175">Coiled coil</keyword>
<organism evidence="3 4">
    <name type="scientific">Actinospica durhamensis</name>
    <dbReference type="NCBI Taxonomy" id="1508375"/>
    <lineage>
        <taxon>Bacteria</taxon>
        <taxon>Bacillati</taxon>
        <taxon>Actinomycetota</taxon>
        <taxon>Actinomycetes</taxon>
        <taxon>Catenulisporales</taxon>
        <taxon>Actinospicaceae</taxon>
        <taxon>Actinospica</taxon>
    </lineage>
</organism>
<dbReference type="PROSITE" id="PS50112">
    <property type="entry name" value="PAS"/>
    <property type="match status" value="1"/>
</dbReference>
<dbReference type="CDD" id="cd00130">
    <property type="entry name" value="PAS"/>
    <property type="match status" value="1"/>
</dbReference>
<protein>
    <submittedName>
        <fullName evidence="3">PAS domain-containing protein</fullName>
    </submittedName>
</protein>
<dbReference type="InterPro" id="IPR035965">
    <property type="entry name" value="PAS-like_dom_sf"/>
</dbReference>
<evidence type="ECO:0000313" key="4">
    <source>
        <dbReference type="Proteomes" id="UP000675781"/>
    </source>
</evidence>
<evidence type="ECO:0000313" key="3">
    <source>
        <dbReference type="EMBL" id="MBR7839940.1"/>
    </source>
</evidence>
<keyword evidence="4" id="KW-1185">Reference proteome</keyword>
<feature type="coiled-coil region" evidence="1">
    <location>
        <begin position="99"/>
        <end position="137"/>
    </location>
</feature>
<dbReference type="SUPFAM" id="SSF55785">
    <property type="entry name" value="PYP-like sensor domain (PAS domain)"/>
    <property type="match status" value="1"/>
</dbReference>
<dbReference type="RefSeq" id="WP_212534317.1">
    <property type="nucleotide sequence ID" value="NZ_JAGSOG010000799.1"/>
</dbReference>
<dbReference type="AlphaFoldDB" id="A0A941ISH1"/>
<gene>
    <name evidence="3" type="ORF">KDL01_42295</name>
</gene>
<dbReference type="Proteomes" id="UP000675781">
    <property type="component" value="Unassembled WGS sequence"/>
</dbReference>
<reference evidence="3" key="1">
    <citation type="submission" date="2021-04" db="EMBL/GenBank/DDBJ databases">
        <title>Genome based classification of Actinospica acidithermotolerans sp. nov., an actinobacterium isolated from an Indonesian hot spring.</title>
        <authorList>
            <person name="Kusuma A.B."/>
            <person name="Putra K.E."/>
            <person name="Nafisah S."/>
            <person name="Loh J."/>
            <person name="Nouioui I."/>
            <person name="Goodfellow M."/>
        </authorList>
    </citation>
    <scope>NUCLEOTIDE SEQUENCE</scope>
    <source>
        <strain evidence="3">CSCA 57</strain>
    </source>
</reference>
<dbReference type="NCBIfam" id="TIGR00229">
    <property type="entry name" value="sensory_box"/>
    <property type="match status" value="1"/>
</dbReference>
<proteinExistence type="predicted"/>
<feature type="domain" description="PAS" evidence="2">
    <location>
        <begin position="1"/>
        <end position="33"/>
    </location>
</feature>
<dbReference type="EMBL" id="JAGSOG010000799">
    <property type="protein sequence ID" value="MBR7839940.1"/>
    <property type="molecule type" value="Genomic_DNA"/>
</dbReference>